<evidence type="ECO:0000313" key="5">
    <source>
        <dbReference type="EMBL" id="BDX05994.1"/>
    </source>
</evidence>
<dbReference type="PANTHER" id="PTHR10434:SF9">
    <property type="entry name" value="PHOSPHOLIPID_GLYCEROL ACYLTRANSFERASE DOMAIN-CONTAINING PROTEIN"/>
    <property type="match status" value="1"/>
</dbReference>
<dbReference type="GO" id="GO:0006654">
    <property type="term" value="P:phosphatidic acid biosynthetic process"/>
    <property type="evidence" value="ECO:0007669"/>
    <property type="project" value="TreeGrafter"/>
</dbReference>
<reference evidence="5" key="1">
    <citation type="submission" date="2023-01" db="EMBL/GenBank/DDBJ databases">
        <title>Complete genome sequence of Planctobacterium marinum strain Dej080120_11.</title>
        <authorList>
            <person name="Ueki S."/>
            <person name="Maruyama F."/>
        </authorList>
    </citation>
    <scope>NUCLEOTIDE SEQUENCE</scope>
    <source>
        <strain evidence="5">Dej080120_11</strain>
    </source>
</reference>
<dbReference type="SMART" id="SM00563">
    <property type="entry name" value="PlsC"/>
    <property type="match status" value="1"/>
</dbReference>
<dbReference type="AlphaFoldDB" id="A0AA48HIN6"/>
<accession>A0AA48HIN6</accession>
<evidence type="ECO:0000259" key="4">
    <source>
        <dbReference type="SMART" id="SM00563"/>
    </source>
</evidence>
<protein>
    <submittedName>
        <fullName evidence="5">1-acyl-sn-glycerol-3-phosphate acyltransferase</fullName>
    </submittedName>
</protein>
<evidence type="ECO:0000256" key="3">
    <source>
        <dbReference type="ARBA" id="ARBA00023315"/>
    </source>
</evidence>
<keyword evidence="2" id="KW-0808">Transferase</keyword>
<organism evidence="5 6">
    <name type="scientific">Planctobacterium marinum</name>
    <dbReference type="NCBI Taxonomy" id="1631968"/>
    <lineage>
        <taxon>Bacteria</taxon>
        <taxon>Pseudomonadati</taxon>
        <taxon>Pseudomonadota</taxon>
        <taxon>Gammaproteobacteria</taxon>
        <taxon>Alteromonadales</taxon>
        <taxon>Alteromonadaceae</taxon>
        <taxon>Planctobacterium</taxon>
    </lineage>
</organism>
<comment type="pathway">
    <text evidence="1">Lipid metabolism.</text>
</comment>
<keyword evidence="3 5" id="KW-0012">Acyltransferase</keyword>
<feature type="domain" description="Phospholipid/glycerol acyltransferase" evidence="4">
    <location>
        <begin position="47"/>
        <end position="159"/>
    </location>
</feature>
<name>A0AA48HIN6_9ALTE</name>
<evidence type="ECO:0000313" key="6">
    <source>
        <dbReference type="Proteomes" id="UP001333710"/>
    </source>
</evidence>
<dbReference type="InterPro" id="IPR002123">
    <property type="entry name" value="Plipid/glycerol_acylTrfase"/>
</dbReference>
<dbReference type="SUPFAM" id="SSF69593">
    <property type="entry name" value="Glycerol-3-phosphate (1)-acyltransferase"/>
    <property type="match status" value="1"/>
</dbReference>
<dbReference type="KEGG" id="pmaw:MACH26_15150"/>
<gene>
    <name evidence="5" type="ORF">MACH26_15150</name>
</gene>
<dbReference type="EMBL" id="AP027272">
    <property type="protein sequence ID" value="BDX05994.1"/>
    <property type="molecule type" value="Genomic_DNA"/>
</dbReference>
<dbReference type="PANTHER" id="PTHR10434">
    <property type="entry name" value="1-ACYL-SN-GLYCEROL-3-PHOSPHATE ACYLTRANSFERASE"/>
    <property type="match status" value="1"/>
</dbReference>
<dbReference type="Pfam" id="PF01553">
    <property type="entry name" value="Acyltransferase"/>
    <property type="match status" value="1"/>
</dbReference>
<evidence type="ECO:0000256" key="1">
    <source>
        <dbReference type="ARBA" id="ARBA00005189"/>
    </source>
</evidence>
<proteinExistence type="predicted"/>
<dbReference type="RefSeq" id="WP_338292019.1">
    <property type="nucleotide sequence ID" value="NZ_AP027272.1"/>
</dbReference>
<keyword evidence="6" id="KW-1185">Reference proteome</keyword>
<dbReference type="Proteomes" id="UP001333710">
    <property type="component" value="Chromosome"/>
</dbReference>
<dbReference type="GO" id="GO:0003841">
    <property type="term" value="F:1-acylglycerol-3-phosphate O-acyltransferase activity"/>
    <property type="evidence" value="ECO:0007669"/>
    <property type="project" value="TreeGrafter"/>
</dbReference>
<sequence length="203" mass="23156">MRSLQIPAIPASHTPRKNPITWWLGVLFLKVMGWRFRGQLPEQRQYIMAIAPHTSNWDFVISLAAYFCLRVKMGFMMKASIFIWPFAGLLKGLGGIPVDRSRRHGVVEQMVARFKSQPDLIVALAPEGTRRRVDKWKTGFLQMAHQAQIPVFLVGLDYKAKELVFGPAIDISEDIEEGLQRAQAFFTQMRPKFPQLSSVSGER</sequence>
<evidence type="ECO:0000256" key="2">
    <source>
        <dbReference type="ARBA" id="ARBA00022679"/>
    </source>
</evidence>